<evidence type="ECO:0000259" key="1">
    <source>
        <dbReference type="Pfam" id="PF03795"/>
    </source>
</evidence>
<keyword evidence="3" id="KW-1185">Reference proteome</keyword>
<organism evidence="2 3">
    <name type="scientific">Cercospora beticola</name>
    <name type="common">Sugarbeet leaf spot fungus</name>
    <dbReference type="NCBI Taxonomy" id="122368"/>
    <lineage>
        <taxon>Eukaryota</taxon>
        <taxon>Fungi</taxon>
        <taxon>Dikarya</taxon>
        <taxon>Ascomycota</taxon>
        <taxon>Pezizomycotina</taxon>
        <taxon>Dothideomycetes</taxon>
        <taxon>Dothideomycetidae</taxon>
        <taxon>Mycosphaerellales</taxon>
        <taxon>Mycosphaerellaceae</taxon>
        <taxon>Cercospora</taxon>
    </lineage>
</organism>
<dbReference type="PANTHER" id="PTHR33606:SF3">
    <property type="entry name" value="PROTEIN YCII"/>
    <property type="match status" value="1"/>
</dbReference>
<reference evidence="2 3" key="1">
    <citation type="submission" date="2023-09" db="EMBL/GenBank/DDBJ databases">
        <title>Complete-Gapless Cercospora beticola genome.</title>
        <authorList>
            <person name="Wyatt N.A."/>
            <person name="Spanner R.E."/>
            <person name="Bolton M.D."/>
        </authorList>
    </citation>
    <scope>NUCLEOTIDE SEQUENCE [LARGE SCALE GENOMIC DNA]</scope>
    <source>
        <strain evidence="2">Cb09-40</strain>
    </source>
</reference>
<feature type="domain" description="YCII-related" evidence="1">
    <location>
        <begin position="39"/>
        <end position="130"/>
    </location>
</feature>
<gene>
    <name evidence="2" type="ORF">RHO25_008913</name>
</gene>
<dbReference type="RefSeq" id="XP_023460375.2">
    <property type="nucleotide sequence ID" value="XM_023604717.2"/>
</dbReference>
<dbReference type="EMBL" id="CP134188">
    <property type="protein sequence ID" value="WPB04268.1"/>
    <property type="molecule type" value="Genomic_DNA"/>
</dbReference>
<dbReference type="InterPro" id="IPR005545">
    <property type="entry name" value="YCII"/>
</dbReference>
<proteinExistence type="predicted"/>
<sequence length="140" mass="15493">MSTQLLARNALRSLSTAPGSRFLPRHFSNSSAVMGKQEWMCILPDKAGALEARMKVRPQHLEAIKPHEQAGLFVLGGASLDEPLKEGQGPKINGSILMAVADSKEEVMELIKKDIYYTSGVWDLEKIQVFPFVSAFRHAK</sequence>
<accession>A0ABZ0NXE5</accession>
<dbReference type="SUPFAM" id="SSF54909">
    <property type="entry name" value="Dimeric alpha+beta barrel"/>
    <property type="match status" value="1"/>
</dbReference>
<dbReference type="Proteomes" id="UP001302367">
    <property type="component" value="Chromosome 5"/>
</dbReference>
<dbReference type="InterPro" id="IPR051807">
    <property type="entry name" value="Sec-metab_biosynth-assoc"/>
</dbReference>
<protein>
    <recommendedName>
        <fullName evidence="1">YCII-related domain-containing protein</fullName>
    </recommendedName>
</protein>
<dbReference type="Pfam" id="PF03795">
    <property type="entry name" value="YCII"/>
    <property type="match status" value="1"/>
</dbReference>
<evidence type="ECO:0000313" key="3">
    <source>
        <dbReference type="Proteomes" id="UP001302367"/>
    </source>
</evidence>
<dbReference type="PANTHER" id="PTHR33606">
    <property type="entry name" value="PROTEIN YCII"/>
    <property type="match status" value="1"/>
</dbReference>
<dbReference type="GeneID" id="35435712"/>
<dbReference type="InterPro" id="IPR011008">
    <property type="entry name" value="Dimeric_a/b-barrel"/>
</dbReference>
<evidence type="ECO:0000313" key="2">
    <source>
        <dbReference type="EMBL" id="WPB04268.1"/>
    </source>
</evidence>
<dbReference type="Gene3D" id="3.30.70.1060">
    <property type="entry name" value="Dimeric alpha+beta barrel"/>
    <property type="match status" value="1"/>
</dbReference>
<name>A0ABZ0NXE5_CERBT</name>